<protein>
    <recommendedName>
        <fullName evidence="3">Acetyltransferase</fullName>
        <ecNumber evidence="3">2.3.1.-</ecNumber>
    </recommendedName>
</protein>
<evidence type="ECO:0000313" key="4">
    <source>
        <dbReference type="EMBL" id="GAX01592.1"/>
    </source>
</evidence>
<gene>
    <name evidence="4" type="primary">wbbJ_1</name>
    <name evidence="4" type="ORF">IWT126_01634</name>
</gene>
<dbReference type="EMBL" id="BCMG01000008">
    <property type="protein sequence ID" value="GAX01592.1"/>
    <property type="molecule type" value="Genomic_DNA"/>
</dbReference>
<reference evidence="4 5" key="1">
    <citation type="submission" date="2015-11" db="EMBL/GenBank/DDBJ databases">
        <title>Draft genome sequences of new species of the genus Lactobacillus isolated from orchardgrass silage.</title>
        <authorList>
            <person name="Tohno M."/>
            <person name="Tanizawa Y."/>
            <person name="Arita M."/>
        </authorList>
    </citation>
    <scope>NUCLEOTIDE SEQUENCE [LARGE SCALE GENOMIC DNA]</scope>
    <source>
        <strain evidence="4 5">IWT126</strain>
    </source>
</reference>
<dbReference type="Proteomes" id="UP000198402">
    <property type="component" value="Unassembled WGS sequence"/>
</dbReference>
<dbReference type="SUPFAM" id="SSF51161">
    <property type="entry name" value="Trimeric LpxA-like enzymes"/>
    <property type="match status" value="1"/>
</dbReference>
<evidence type="ECO:0000313" key="5">
    <source>
        <dbReference type="Proteomes" id="UP000198402"/>
    </source>
</evidence>
<evidence type="ECO:0000256" key="3">
    <source>
        <dbReference type="RuleBase" id="RU367021"/>
    </source>
</evidence>
<dbReference type="Pfam" id="PF00132">
    <property type="entry name" value="Hexapep"/>
    <property type="match status" value="1"/>
</dbReference>
<dbReference type="PANTHER" id="PTHR43017:SF1">
    <property type="entry name" value="ACETYLTRANSFERASE YJL218W-RELATED"/>
    <property type="match status" value="1"/>
</dbReference>
<keyword evidence="5" id="KW-1185">Reference proteome</keyword>
<dbReference type="InterPro" id="IPR011004">
    <property type="entry name" value="Trimer_LpxA-like_sf"/>
</dbReference>
<dbReference type="STRING" id="1302250.GCA_001313225_02421"/>
<name>A0A1Z5IJ51_9LACO</name>
<evidence type="ECO:0000256" key="1">
    <source>
        <dbReference type="ARBA" id="ARBA00022679"/>
    </source>
</evidence>
<dbReference type="PROSITE" id="PS00101">
    <property type="entry name" value="HEXAPEP_TRANSFERASES"/>
    <property type="match status" value="1"/>
</dbReference>
<dbReference type="Gene3D" id="2.160.10.10">
    <property type="entry name" value="Hexapeptide repeat proteins"/>
    <property type="match status" value="1"/>
</dbReference>
<dbReference type="InterPro" id="IPR018357">
    <property type="entry name" value="Hexapep_transf_CS"/>
</dbReference>
<dbReference type="PANTHER" id="PTHR43017">
    <property type="entry name" value="GALACTOSIDE O-ACETYLTRANSFERASE"/>
    <property type="match status" value="1"/>
</dbReference>
<dbReference type="RefSeq" id="WP_089136870.1">
    <property type="nucleotide sequence ID" value="NZ_BCMG01000008.1"/>
</dbReference>
<sequence length="207" mass="22939">MTDFEKILNSGKLYRVQDGSDSDPRYQEYLQQMETYNQLGYTKAAEQKKQQILKQLFAEVGDKAYIQAPYYAMWGGHHVHLGEKVYVNFNCTFVDDAQIYIGDGTMIAPNVTIIAASHPVSPTLRAEGYGCNRPVHIGKNVWLAANVTVLQGVHVGDNSIIGAGSLVTKDIPTNVIAMGTPAKVVRKITADDETYYDHGRLISENKV</sequence>
<organism evidence="4 5">
    <name type="scientific">Secundilactobacillus silagei JCM 19001</name>
    <dbReference type="NCBI Taxonomy" id="1302250"/>
    <lineage>
        <taxon>Bacteria</taxon>
        <taxon>Bacillati</taxon>
        <taxon>Bacillota</taxon>
        <taxon>Bacilli</taxon>
        <taxon>Lactobacillales</taxon>
        <taxon>Lactobacillaceae</taxon>
        <taxon>Secundilactobacillus</taxon>
    </lineage>
</organism>
<keyword evidence="2" id="KW-0677">Repeat</keyword>
<dbReference type="InterPro" id="IPR001451">
    <property type="entry name" value="Hexapep"/>
</dbReference>
<keyword evidence="3" id="KW-0012">Acyltransferase</keyword>
<proteinExistence type="inferred from homology"/>
<comment type="caution">
    <text evidence="4">The sequence shown here is derived from an EMBL/GenBank/DDBJ whole genome shotgun (WGS) entry which is preliminary data.</text>
</comment>
<dbReference type="AlphaFoldDB" id="A0A1Z5IJ51"/>
<dbReference type="InterPro" id="IPR039369">
    <property type="entry name" value="LacA-like"/>
</dbReference>
<dbReference type="EC" id="2.3.1.-" evidence="3"/>
<evidence type="ECO:0000256" key="2">
    <source>
        <dbReference type="ARBA" id="ARBA00022737"/>
    </source>
</evidence>
<dbReference type="CDD" id="cd03357">
    <property type="entry name" value="LbH_MAT_GAT"/>
    <property type="match status" value="1"/>
</dbReference>
<dbReference type="GO" id="GO:0008870">
    <property type="term" value="F:galactoside O-acetyltransferase activity"/>
    <property type="evidence" value="ECO:0007669"/>
    <property type="project" value="TreeGrafter"/>
</dbReference>
<dbReference type="OrthoDB" id="9812571at2"/>
<keyword evidence="1 3" id="KW-0808">Transferase</keyword>
<accession>A0A1Z5IJ51</accession>
<comment type="similarity">
    <text evidence="3">Belongs to the transferase hexapeptide repeat family.</text>
</comment>